<dbReference type="EMBL" id="JAQQWL010000001">
    <property type="protein sequence ID" value="KAK8091315.1"/>
    <property type="molecule type" value="Genomic_DNA"/>
</dbReference>
<evidence type="ECO:0000313" key="1">
    <source>
        <dbReference type="EMBL" id="KAK8091315.1"/>
    </source>
</evidence>
<comment type="caution">
    <text evidence="1">The sequence shown here is derived from an EMBL/GenBank/DDBJ whole genome shotgun (WGS) entry which is preliminary data.</text>
</comment>
<sequence length="89" mass="10171">MARGNTIYLRYPQEPLDPSSRPSASLFARKQYVFQQKHGRFVCKRELAEKHYSAAVGAVFVVGANPHIDIVMGITPELPYPKPLHHRFH</sequence>
<gene>
    <name evidence="1" type="ORF">PG994_000820</name>
</gene>
<organism evidence="1 2">
    <name type="scientific">Apiospora phragmitis</name>
    <dbReference type="NCBI Taxonomy" id="2905665"/>
    <lineage>
        <taxon>Eukaryota</taxon>
        <taxon>Fungi</taxon>
        <taxon>Dikarya</taxon>
        <taxon>Ascomycota</taxon>
        <taxon>Pezizomycotina</taxon>
        <taxon>Sordariomycetes</taxon>
        <taxon>Xylariomycetidae</taxon>
        <taxon>Amphisphaeriales</taxon>
        <taxon>Apiosporaceae</taxon>
        <taxon>Apiospora</taxon>
    </lineage>
</organism>
<dbReference type="GeneID" id="92085292"/>
<protein>
    <submittedName>
        <fullName evidence="1">Uncharacterized protein</fullName>
    </submittedName>
</protein>
<evidence type="ECO:0000313" key="2">
    <source>
        <dbReference type="Proteomes" id="UP001480595"/>
    </source>
</evidence>
<proteinExistence type="predicted"/>
<keyword evidence="2" id="KW-1185">Reference proteome</keyword>
<name>A0ABR1X7C0_9PEZI</name>
<dbReference type="RefSeq" id="XP_066722861.1">
    <property type="nucleotide sequence ID" value="XM_066852229.1"/>
</dbReference>
<dbReference type="Proteomes" id="UP001480595">
    <property type="component" value="Unassembled WGS sequence"/>
</dbReference>
<reference evidence="1 2" key="1">
    <citation type="submission" date="2023-01" db="EMBL/GenBank/DDBJ databases">
        <title>Analysis of 21 Apiospora genomes using comparative genomics revels a genus with tremendous synthesis potential of carbohydrate active enzymes and secondary metabolites.</title>
        <authorList>
            <person name="Sorensen T."/>
        </authorList>
    </citation>
    <scope>NUCLEOTIDE SEQUENCE [LARGE SCALE GENOMIC DNA]</scope>
    <source>
        <strain evidence="1 2">CBS 135458</strain>
    </source>
</reference>
<accession>A0ABR1X7C0</accession>